<name>A0ABN9XIY6_9DINO</name>
<organism evidence="1 2">
    <name type="scientific">Prorocentrum cordatum</name>
    <dbReference type="NCBI Taxonomy" id="2364126"/>
    <lineage>
        <taxon>Eukaryota</taxon>
        <taxon>Sar</taxon>
        <taxon>Alveolata</taxon>
        <taxon>Dinophyceae</taxon>
        <taxon>Prorocentrales</taxon>
        <taxon>Prorocentraceae</taxon>
        <taxon>Prorocentrum</taxon>
    </lineage>
</organism>
<accession>A0ABN9XIY6</accession>
<comment type="caution">
    <text evidence="1">The sequence shown here is derived from an EMBL/GenBank/DDBJ whole genome shotgun (WGS) entry which is preliminary data.</text>
</comment>
<protein>
    <submittedName>
        <fullName evidence="1">Uncharacterized protein</fullName>
    </submittedName>
</protein>
<evidence type="ECO:0000313" key="2">
    <source>
        <dbReference type="Proteomes" id="UP001189429"/>
    </source>
</evidence>
<proteinExistence type="predicted"/>
<keyword evidence="2" id="KW-1185">Reference proteome</keyword>
<dbReference type="EMBL" id="CAUYUJ010020659">
    <property type="protein sequence ID" value="CAK0899749.1"/>
    <property type="molecule type" value="Genomic_DNA"/>
</dbReference>
<feature type="non-terminal residue" evidence="1">
    <location>
        <position position="464"/>
    </location>
</feature>
<evidence type="ECO:0000313" key="1">
    <source>
        <dbReference type="EMBL" id="CAK0899749.1"/>
    </source>
</evidence>
<gene>
    <name evidence="1" type="ORF">PCOR1329_LOCUS77191</name>
</gene>
<dbReference type="Proteomes" id="UP001189429">
    <property type="component" value="Unassembled WGS sequence"/>
</dbReference>
<reference evidence="1" key="1">
    <citation type="submission" date="2023-10" db="EMBL/GenBank/DDBJ databases">
        <authorList>
            <person name="Chen Y."/>
            <person name="Shah S."/>
            <person name="Dougan E. K."/>
            <person name="Thang M."/>
            <person name="Chan C."/>
        </authorList>
    </citation>
    <scope>NUCLEOTIDE SEQUENCE [LARGE SCALE GENOMIC DNA]</scope>
</reference>
<sequence length="464" mass="50165">MWGELATVAAGLTQTYLASCPWCPEHRCPDCHCGRRPSIPACPACPGAPAVRQDAAEVELQLGLPWSWAVALLGVGCLAGACGAEAIGGLPQLAGTPEAASCAWVHVLYNGEGKLWHQRRRKYDLEEAHISAVRYAEARWPPPPGLARGSVYKFRAAPTQQELDDAFDQSEALERAEHRAREAAAGRDPAVIPPGGYLERLPVQPAAAAAGAGPPDAAAATRGQYRRGDEVLLPAAAVTLGDVALTPTGDGGSLCLRRLRRQDVMSWVGAEAAGDARILNDPVARRASKSSVTDFADWPVVGPRTTEWCVMFLNRRGGGPMDHHRYFTVLRGLETGDWGEDTHRMCLKAVEEAGTYDHLELCNLASFEVLFRQAQLVEYAHEQERVARQMAGGKGKKGAGKGAGLLDESLVFTGQHREAGGVMLAPEQMDFASREIERDANIMKQVRKAREERRALTNNKKKDG</sequence>